<keyword evidence="2" id="KW-0479">Metal-binding</keyword>
<dbReference type="EMBL" id="JANBOJ010000100">
    <property type="protein sequence ID" value="KAJ1722664.1"/>
    <property type="molecule type" value="Genomic_DNA"/>
</dbReference>
<evidence type="ECO:0000256" key="1">
    <source>
        <dbReference type="ARBA" id="ARBA00004123"/>
    </source>
</evidence>
<dbReference type="SMART" id="SM00355">
    <property type="entry name" value="ZnF_C2H2"/>
    <property type="match status" value="2"/>
</dbReference>
<dbReference type="PROSITE" id="PS50157">
    <property type="entry name" value="ZINC_FINGER_C2H2_2"/>
    <property type="match status" value="2"/>
</dbReference>
<evidence type="ECO:0000256" key="2">
    <source>
        <dbReference type="ARBA" id="ARBA00022723"/>
    </source>
</evidence>
<dbReference type="GO" id="GO:0005634">
    <property type="term" value="C:nucleus"/>
    <property type="evidence" value="ECO:0007669"/>
    <property type="project" value="UniProtKB-SubCell"/>
</dbReference>
<dbReference type="Pfam" id="PF00096">
    <property type="entry name" value="zf-C2H2"/>
    <property type="match status" value="2"/>
</dbReference>
<dbReference type="PANTHER" id="PTHR46179:SF13">
    <property type="entry name" value="C2H2-TYPE DOMAIN-CONTAINING PROTEIN"/>
    <property type="match status" value="1"/>
</dbReference>
<name>A0A9W8CRC5_9FUNG</name>
<evidence type="ECO:0000256" key="6">
    <source>
        <dbReference type="ARBA" id="ARBA00023163"/>
    </source>
</evidence>
<evidence type="ECO:0000256" key="7">
    <source>
        <dbReference type="ARBA" id="ARBA00023242"/>
    </source>
</evidence>
<evidence type="ECO:0000313" key="11">
    <source>
        <dbReference type="Proteomes" id="UP001149813"/>
    </source>
</evidence>
<dbReference type="InterPro" id="IPR036236">
    <property type="entry name" value="Znf_C2H2_sf"/>
</dbReference>
<feature type="domain" description="C2H2-type" evidence="9">
    <location>
        <begin position="172"/>
        <end position="199"/>
    </location>
</feature>
<protein>
    <recommendedName>
        <fullName evidence="9">C2H2-type domain-containing protein</fullName>
    </recommendedName>
</protein>
<keyword evidence="7" id="KW-0539">Nucleus</keyword>
<evidence type="ECO:0000259" key="9">
    <source>
        <dbReference type="PROSITE" id="PS50157"/>
    </source>
</evidence>
<keyword evidence="4" id="KW-0862">Zinc</keyword>
<dbReference type="GO" id="GO:0006357">
    <property type="term" value="P:regulation of transcription by RNA polymerase II"/>
    <property type="evidence" value="ECO:0007669"/>
    <property type="project" value="TreeGrafter"/>
</dbReference>
<dbReference type="InterPro" id="IPR051061">
    <property type="entry name" value="Zinc_finger_trans_reg"/>
</dbReference>
<comment type="subcellular location">
    <subcellularLocation>
        <location evidence="1">Nucleus</location>
    </subcellularLocation>
</comment>
<dbReference type="PANTHER" id="PTHR46179">
    <property type="entry name" value="ZINC FINGER PROTEIN"/>
    <property type="match status" value="1"/>
</dbReference>
<comment type="caution">
    <text evidence="10">The sequence shown here is derived from an EMBL/GenBank/DDBJ whole genome shotgun (WGS) entry which is preliminary data.</text>
</comment>
<dbReference type="InterPro" id="IPR013087">
    <property type="entry name" value="Znf_C2H2_type"/>
</dbReference>
<feature type="domain" description="C2H2-type" evidence="9">
    <location>
        <begin position="200"/>
        <end position="230"/>
    </location>
</feature>
<dbReference type="SUPFAM" id="SSF57667">
    <property type="entry name" value="beta-beta-alpha zinc fingers"/>
    <property type="match status" value="1"/>
</dbReference>
<dbReference type="OrthoDB" id="6077919at2759"/>
<reference evidence="10" key="1">
    <citation type="submission" date="2022-07" db="EMBL/GenBank/DDBJ databases">
        <title>Phylogenomic reconstructions and comparative analyses of Kickxellomycotina fungi.</title>
        <authorList>
            <person name="Reynolds N.K."/>
            <person name="Stajich J.E."/>
            <person name="Barry K."/>
            <person name="Grigoriev I.V."/>
            <person name="Crous P."/>
            <person name="Smith M.E."/>
        </authorList>
    </citation>
    <scope>NUCLEOTIDE SEQUENCE</scope>
    <source>
        <strain evidence="10">NBRC 32514</strain>
    </source>
</reference>
<dbReference type="GO" id="GO:0008270">
    <property type="term" value="F:zinc ion binding"/>
    <property type="evidence" value="ECO:0007669"/>
    <property type="project" value="UniProtKB-KW"/>
</dbReference>
<dbReference type="PROSITE" id="PS00028">
    <property type="entry name" value="ZINC_FINGER_C2H2_1"/>
    <property type="match status" value="2"/>
</dbReference>
<keyword evidence="3 8" id="KW-0863">Zinc-finger</keyword>
<evidence type="ECO:0000256" key="3">
    <source>
        <dbReference type="ARBA" id="ARBA00022771"/>
    </source>
</evidence>
<evidence type="ECO:0000313" key="10">
    <source>
        <dbReference type="EMBL" id="KAJ1722664.1"/>
    </source>
</evidence>
<keyword evidence="6" id="KW-0804">Transcription</keyword>
<dbReference type="Gene3D" id="3.30.160.60">
    <property type="entry name" value="Classic Zinc Finger"/>
    <property type="match status" value="2"/>
</dbReference>
<gene>
    <name evidence="10" type="ORF">LPJ53_002922</name>
</gene>
<evidence type="ECO:0000256" key="4">
    <source>
        <dbReference type="ARBA" id="ARBA00022833"/>
    </source>
</evidence>
<accession>A0A9W8CRC5</accession>
<dbReference type="Proteomes" id="UP001149813">
    <property type="component" value="Unassembled WGS sequence"/>
</dbReference>
<sequence length="480" mass="52094">MNSFNAFNPTDLILQLLNTASTSSQLVPSCTLDGTNHIDMNSTTTTAVPGNPYPEFGPTIAAPPHVSTPDLVTDKAINEIISAYPQQPEIDMELRQLFGRVDPGSIPALQPTVNDAHMLLNKQIASDPLSFEYLVSSSSIVPHVPVQNPIKASSEKPKSLESRTSADNGPKYLCEICNKKFPRPSALATHVFSHTGEKPYKCEEPGCEQVFSVRSNMQRHMKAKHKRESITKTSRNKRSRYYSSHPYMFPDMLYGAPIHPSQHPELVFYPPAEAPCFFYPHPHPVAFPPLQFPSVAQSNYEHPQLMSQPQPDKDHMLASKLNVELDTLLDMLGNPANNSAAVAAASGHCLAGLGLQVEQPTVPTPISLTATSNPLLTNVSMTAAAPTLISGQPSCGSLDTDSGSLYGETPQTPLSHGLRTPMTSHSAPFYGTASSLPQQACSVSVYMPVLPVASTGIEYSETSRMLNQAYTLYPKQANQV</sequence>
<evidence type="ECO:0000256" key="5">
    <source>
        <dbReference type="ARBA" id="ARBA00023015"/>
    </source>
</evidence>
<proteinExistence type="predicted"/>
<organism evidence="10 11">
    <name type="scientific">Coemansia erecta</name>
    <dbReference type="NCBI Taxonomy" id="147472"/>
    <lineage>
        <taxon>Eukaryota</taxon>
        <taxon>Fungi</taxon>
        <taxon>Fungi incertae sedis</taxon>
        <taxon>Zoopagomycota</taxon>
        <taxon>Kickxellomycotina</taxon>
        <taxon>Kickxellomycetes</taxon>
        <taxon>Kickxellales</taxon>
        <taxon>Kickxellaceae</taxon>
        <taxon>Coemansia</taxon>
    </lineage>
</organism>
<evidence type="ECO:0000256" key="8">
    <source>
        <dbReference type="PROSITE-ProRule" id="PRU00042"/>
    </source>
</evidence>
<keyword evidence="11" id="KW-1185">Reference proteome</keyword>
<keyword evidence="5" id="KW-0805">Transcription regulation</keyword>
<dbReference type="AlphaFoldDB" id="A0A9W8CRC5"/>